<keyword evidence="1" id="KW-0175">Coiled coil</keyword>
<dbReference type="AlphaFoldDB" id="A0AAD5Q5X5"/>
<dbReference type="EMBL" id="JAKCXM010000202">
    <property type="protein sequence ID" value="KAJ0398868.1"/>
    <property type="molecule type" value="Genomic_DNA"/>
</dbReference>
<evidence type="ECO:0000256" key="2">
    <source>
        <dbReference type="SAM" id="MobiDB-lite"/>
    </source>
</evidence>
<evidence type="ECO:0000313" key="4">
    <source>
        <dbReference type="Proteomes" id="UP001209570"/>
    </source>
</evidence>
<accession>A0AAD5Q5X5</accession>
<protein>
    <submittedName>
        <fullName evidence="3">Uncharacterized protein</fullName>
    </submittedName>
</protein>
<feature type="region of interest" description="Disordered" evidence="2">
    <location>
        <begin position="253"/>
        <end position="306"/>
    </location>
</feature>
<feature type="compositionally biased region" description="Low complexity" evidence="2">
    <location>
        <begin position="293"/>
        <end position="302"/>
    </location>
</feature>
<dbReference type="Gene3D" id="1.10.287.1490">
    <property type="match status" value="1"/>
</dbReference>
<keyword evidence="4" id="KW-1185">Reference proteome</keyword>
<name>A0AAD5Q5X5_PYTIN</name>
<proteinExistence type="predicted"/>
<sequence>MNRVGSSPDLPLHNAWSSVVYSSSKRRQLLKPTNGNGASPQLAALQRRRLIPLPIDLRTGTLKRDAIADVGGRLNGSVSMSALPEPQASSDAAGMSEDDRMNYEITVASLKQRITVLEKELATTSKRSVKLERQLTATTKENQDLHGANAVLRAKTEELERAVMQQRHAFDKLAERYATAYANMERLAETASSSDVSSTLNVVVQTLSRENVELQRKVRVLEARHSEDKTIVANQEQRLKRLRAEMEALQHMNDTHQKQASETVAGSKSTRDISSSAAGSGSSSGAGSGSSSGLGSASAQGSMKTEDCQYIDPNILKILEKLPARRRVR</sequence>
<evidence type="ECO:0000313" key="3">
    <source>
        <dbReference type="EMBL" id="KAJ0398868.1"/>
    </source>
</evidence>
<feature type="coiled-coil region" evidence="1">
    <location>
        <begin position="100"/>
        <end position="134"/>
    </location>
</feature>
<organism evidence="3 4">
    <name type="scientific">Pythium insidiosum</name>
    <name type="common">Pythiosis disease agent</name>
    <dbReference type="NCBI Taxonomy" id="114742"/>
    <lineage>
        <taxon>Eukaryota</taxon>
        <taxon>Sar</taxon>
        <taxon>Stramenopiles</taxon>
        <taxon>Oomycota</taxon>
        <taxon>Peronosporomycetes</taxon>
        <taxon>Pythiales</taxon>
        <taxon>Pythiaceae</taxon>
        <taxon>Pythium</taxon>
    </lineage>
</organism>
<comment type="caution">
    <text evidence="3">The sequence shown here is derived from an EMBL/GenBank/DDBJ whole genome shotgun (WGS) entry which is preliminary data.</text>
</comment>
<evidence type="ECO:0000256" key="1">
    <source>
        <dbReference type="SAM" id="Coils"/>
    </source>
</evidence>
<feature type="compositionally biased region" description="Gly residues" evidence="2">
    <location>
        <begin position="282"/>
        <end position="292"/>
    </location>
</feature>
<dbReference type="Proteomes" id="UP001209570">
    <property type="component" value="Unassembled WGS sequence"/>
</dbReference>
<gene>
    <name evidence="3" type="ORF">P43SY_010159</name>
</gene>
<reference evidence="3" key="1">
    <citation type="submission" date="2021-12" db="EMBL/GenBank/DDBJ databases">
        <title>Prjna785345.</title>
        <authorList>
            <person name="Rujirawat T."/>
            <person name="Krajaejun T."/>
        </authorList>
    </citation>
    <scope>NUCLEOTIDE SEQUENCE</scope>
    <source>
        <strain evidence="3">Pi057C3</strain>
    </source>
</reference>